<dbReference type="GO" id="GO:0009279">
    <property type="term" value="C:cell outer membrane"/>
    <property type="evidence" value="ECO:0007669"/>
    <property type="project" value="UniProtKB-SubCell"/>
</dbReference>
<dbReference type="RefSeq" id="WP_235068729.1">
    <property type="nucleotide sequence ID" value="NZ_JAKFGM010000007.1"/>
</dbReference>
<dbReference type="PANTHER" id="PTHR47234">
    <property type="match status" value="1"/>
</dbReference>
<dbReference type="Gene3D" id="2.40.170.20">
    <property type="entry name" value="TonB-dependent receptor, beta-barrel domain"/>
    <property type="match status" value="1"/>
</dbReference>
<feature type="non-terminal residue" evidence="5">
    <location>
        <position position="1"/>
    </location>
</feature>
<evidence type="ECO:0000313" key="5">
    <source>
        <dbReference type="EMBL" id="MCF2516005.1"/>
    </source>
</evidence>
<evidence type="ECO:0000313" key="6">
    <source>
        <dbReference type="Proteomes" id="UP001139410"/>
    </source>
</evidence>
<keyword evidence="2" id="KW-0472">Membrane</keyword>
<dbReference type="Proteomes" id="UP001139410">
    <property type="component" value="Unassembled WGS sequence"/>
</dbReference>
<evidence type="ECO:0000256" key="3">
    <source>
        <dbReference type="ARBA" id="ARBA00023237"/>
    </source>
</evidence>
<keyword evidence="3" id="KW-0998">Cell outer membrane</keyword>
<accession>A0A9X1QMW0</accession>
<dbReference type="EMBL" id="JAKFGM010000007">
    <property type="protein sequence ID" value="MCF2516005.1"/>
    <property type="molecule type" value="Genomic_DNA"/>
</dbReference>
<evidence type="ECO:0000256" key="1">
    <source>
        <dbReference type="ARBA" id="ARBA00004442"/>
    </source>
</evidence>
<name>A0A9X1QMW0_9SPHN</name>
<proteinExistence type="predicted"/>
<organism evidence="5 6">
    <name type="scientific">Sphingomonas cremea</name>
    <dbReference type="NCBI Taxonomy" id="2904799"/>
    <lineage>
        <taxon>Bacteria</taxon>
        <taxon>Pseudomonadati</taxon>
        <taxon>Pseudomonadota</taxon>
        <taxon>Alphaproteobacteria</taxon>
        <taxon>Sphingomonadales</taxon>
        <taxon>Sphingomonadaceae</taxon>
        <taxon>Sphingomonas</taxon>
    </lineage>
</organism>
<dbReference type="PANTHER" id="PTHR47234:SF2">
    <property type="entry name" value="TONB-DEPENDENT RECEPTOR"/>
    <property type="match status" value="1"/>
</dbReference>
<dbReference type="Pfam" id="PF00593">
    <property type="entry name" value="TonB_dep_Rec_b-barrel"/>
    <property type="match status" value="1"/>
</dbReference>
<dbReference type="AlphaFoldDB" id="A0A9X1QMW0"/>
<comment type="caution">
    <text evidence="5">The sequence shown here is derived from an EMBL/GenBank/DDBJ whole genome shotgun (WGS) entry which is preliminary data.</text>
</comment>
<keyword evidence="5" id="KW-0675">Receptor</keyword>
<dbReference type="InterPro" id="IPR000531">
    <property type="entry name" value="Beta-barrel_TonB"/>
</dbReference>
<sequence length="458" mass="49385">SGNVSGNQYDVLCGAGSLNLINGSVGGFPLAVGAPYNPNQGAAPIDFVNTVPGGANYNRAYFQLLRRNTEGGPRISDLTHTSYRGVLGSKGDLGKVWSYDAYYQYGRTNYTQVYKNEFSAARLTRALDIVDDPNQPGINPVCRSVLDGTDLACRPYDVFTGAAPSQESINYLNVFGVITGRTSEQIAHADFTGTLGEYGIQFPWAEDGVGVNLGAEYRKEKLSLSPDQSFQTGDLTGQGAPTLPVNGQFRVIEFFGEAQLPVVQNNFIYELTFGAGFRKSYYELGTGRKYDTNTYKLSAELAPIKDIRFRGSYNRAVRAPNIQELFAPQFVGLDGSNDPCTKTITATDYGCLAQGLVVGQSPTANPAGQYNGLLGGNQDLKPEKATTKTIGAVFQPSFLPRFALTIDWWSIDLKDAIQGFGADAILSNCVNFSTATVVAPSCDLINRDASGSLWLTPN</sequence>
<keyword evidence="6" id="KW-1185">Reference proteome</keyword>
<evidence type="ECO:0000256" key="2">
    <source>
        <dbReference type="ARBA" id="ARBA00023136"/>
    </source>
</evidence>
<reference evidence="5" key="1">
    <citation type="submission" date="2022-01" db="EMBL/GenBank/DDBJ databases">
        <authorList>
            <person name="Jo J.-H."/>
            <person name="Im W.-T."/>
        </authorList>
    </citation>
    <scope>NUCLEOTIDE SEQUENCE</scope>
    <source>
        <strain evidence="5">G124</strain>
    </source>
</reference>
<comment type="subcellular location">
    <subcellularLocation>
        <location evidence="1">Cell outer membrane</location>
    </subcellularLocation>
</comment>
<evidence type="ECO:0000259" key="4">
    <source>
        <dbReference type="Pfam" id="PF00593"/>
    </source>
</evidence>
<dbReference type="SUPFAM" id="SSF56935">
    <property type="entry name" value="Porins"/>
    <property type="match status" value="1"/>
</dbReference>
<dbReference type="InterPro" id="IPR036942">
    <property type="entry name" value="Beta-barrel_TonB_sf"/>
</dbReference>
<gene>
    <name evidence="5" type="ORF">LVY65_13160</name>
</gene>
<protein>
    <submittedName>
        <fullName evidence="5">TonB-dependent receptor</fullName>
    </submittedName>
</protein>
<feature type="domain" description="TonB-dependent receptor-like beta-barrel" evidence="4">
    <location>
        <begin position="49"/>
        <end position="429"/>
    </location>
</feature>
<feature type="non-terminal residue" evidence="5">
    <location>
        <position position="458"/>
    </location>
</feature>